<protein>
    <recommendedName>
        <fullName evidence="3">DUF5018 domain-containing protein</fullName>
    </recommendedName>
</protein>
<accession>A0A318UT68</accession>
<dbReference type="AlphaFoldDB" id="A0A318UT68"/>
<reference evidence="1 2" key="1">
    <citation type="submission" date="2018-06" db="EMBL/GenBank/DDBJ databases">
        <title>Genomic Encyclopedia of Archaeal and Bacterial Type Strains, Phase II (KMG-II): from individual species to whole genera.</title>
        <authorList>
            <person name="Goeker M."/>
        </authorList>
    </citation>
    <scope>NUCLEOTIDE SEQUENCE [LARGE SCALE GENOMIC DNA]</scope>
    <source>
        <strain evidence="1 2">DSM 27372</strain>
    </source>
</reference>
<dbReference type="OrthoDB" id="674886at2"/>
<sequence>MSPKFLHTLSVLLLLAGISSCKKTVEPPAQPNSKIIEYKVPVADGEISGVIDEGDKTITVYVPFYYQLDVIDPKIKLADGASLKEKIVPVDVLDEKTIYTVTGADKSTSTYRLIIKLQQLGPLVIEEISTATTTTKWGIGFYNVRLRGNFNTNDATKVKAFLVGSDNKEYALVNSPNGAPGIQTTMGATDKIYALFYLQVPQTIEPGIYKLKVKIQSLTAVAKYPIEVFYDTPQINYVGAEARAGESFNVITTGPVFYNFKEFSITVNGQKVSLPIESYTRTKATIRIPDNVPAGVYNPTATFEGWAPIFQYWTLTVKAK</sequence>
<gene>
    <name evidence="1" type="ORF">B0O44_101776</name>
</gene>
<comment type="caution">
    <text evidence="1">The sequence shown here is derived from an EMBL/GenBank/DDBJ whole genome shotgun (WGS) entry which is preliminary data.</text>
</comment>
<name>A0A318UT68_9SPHI</name>
<organism evidence="1 2">
    <name type="scientific">Pedobacter nutrimenti</name>
    <dbReference type="NCBI Taxonomy" id="1241337"/>
    <lineage>
        <taxon>Bacteria</taxon>
        <taxon>Pseudomonadati</taxon>
        <taxon>Bacteroidota</taxon>
        <taxon>Sphingobacteriia</taxon>
        <taxon>Sphingobacteriales</taxon>
        <taxon>Sphingobacteriaceae</taxon>
        <taxon>Pedobacter</taxon>
    </lineage>
</organism>
<dbReference type="Proteomes" id="UP000248198">
    <property type="component" value="Unassembled WGS sequence"/>
</dbReference>
<evidence type="ECO:0000313" key="1">
    <source>
        <dbReference type="EMBL" id="PYF77295.1"/>
    </source>
</evidence>
<evidence type="ECO:0008006" key="3">
    <source>
        <dbReference type="Google" id="ProtNLM"/>
    </source>
</evidence>
<proteinExistence type="predicted"/>
<keyword evidence="2" id="KW-1185">Reference proteome</keyword>
<dbReference type="RefSeq" id="WP_110827353.1">
    <property type="nucleotide sequence ID" value="NZ_QKLU01000001.1"/>
</dbReference>
<evidence type="ECO:0000313" key="2">
    <source>
        <dbReference type="Proteomes" id="UP000248198"/>
    </source>
</evidence>
<dbReference type="Gene3D" id="2.60.40.2340">
    <property type="match status" value="1"/>
</dbReference>
<dbReference type="EMBL" id="QKLU01000001">
    <property type="protein sequence ID" value="PYF77295.1"/>
    <property type="molecule type" value="Genomic_DNA"/>
</dbReference>
<dbReference type="PROSITE" id="PS51257">
    <property type="entry name" value="PROKAR_LIPOPROTEIN"/>
    <property type="match status" value="1"/>
</dbReference>